<dbReference type="EMBL" id="BARV01006090">
    <property type="protein sequence ID" value="GAI07858.1"/>
    <property type="molecule type" value="Genomic_DNA"/>
</dbReference>
<sequence>MTPEKRLLLNNLVAFGDPILTARKAPPAEQQLRATCPKFNESLAVVAWAGAADVNADFKIRLTCMIYPTEQLAAIKALEALPGIADIARQRVIPLAKSAMPVNYLNWRKLPGGQMQEGVKIYPFMRFVRNEAATTPNFPYSFQIRLGNVPSNAPWQELYFDLSEERNCLIWKGLGVRVDGLAHLYKTYLRIAGYDHPKDGIFTERNQNPLHYGHIYPAAPITEPYFLPIPKLAMPHYIHNEIGEAVILDDGTAIAADEVVVAMNGTLVTVEEWGG</sequence>
<gene>
    <name evidence="1" type="ORF">S06H3_12446</name>
</gene>
<name>X1KMG0_9ZZZZ</name>
<reference evidence="1" key="1">
    <citation type="journal article" date="2014" name="Front. Microbiol.">
        <title>High frequency of phylogenetically diverse reductive dehalogenase-homologous genes in deep subseafloor sedimentary metagenomes.</title>
        <authorList>
            <person name="Kawai M."/>
            <person name="Futagami T."/>
            <person name="Toyoda A."/>
            <person name="Takaki Y."/>
            <person name="Nishi S."/>
            <person name="Hori S."/>
            <person name="Arai W."/>
            <person name="Tsubouchi T."/>
            <person name="Morono Y."/>
            <person name="Uchiyama I."/>
            <person name="Ito T."/>
            <person name="Fujiyama A."/>
            <person name="Inagaki F."/>
            <person name="Takami H."/>
        </authorList>
    </citation>
    <scope>NUCLEOTIDE SEQUENCE</scope>
    <source>
        <strain evidence="1">Expedition CK06-06</strain>
    </source>
</reference>
<accession>X1KMG0</accession>
<proteinExistence type="predicted"/>
<organism evidence="1">
    <name type="scientific">marine sediment metagenome</name>
    <dbReference type="NCBI Taxonomy" id="412755"/>
    <lineage>
        <taxon>unclassified sequences</taxon>
        <taxon>metagenomes</taxon>
        <taxon>ecological metagenomes</taxon>
    </lineage>
</organism>
<protein>
    <submittedName>
        <fullName evidence="1">Uncharacterized protein</fullName>
    </submittedName>
</protein>
<evidence type="ECO:0000313" key="1">
    <source>
        <dbReference type="EMBL" id="GAI07858.1"/>
    </source>
</evidence>
<dbReference type="AlphaFoldDB" id="X1KMG0"/>
<comment type="caution">
    <text evidence="1">The sequence shown here is derived from an EMBL/GenBank/DDBJ whole genome shotgun (WGS) entry which is preliminary data.</text>
</comment>